<accession>K1ZI51</accession>
<dbReference type="Pfam" id="PF04383">
    <property type="entry name" value="KilA-N"/>
    <property type="match status" value="1"/>
</dbReference>
<evidence type="ECO:0000313" key="2">
    <source>
        <dbReference type="EMBL" id="EKD44088.1"/>
    </source>
</evidence>
<gene>
    <name evidence="2" type="ORF">ACD_71C00241G0005</name>
</gene>
<dbReference type="AlphaFoldDB" id="K1ZI51"/>
<dbReference type="PROSITE" id="PS51301">
    <property type="entry name" value="KILA_N"/>
    <property type="match status" value="1"/>
</dbReference>
<evidence type="ECO:0000259" key="1">
    <source>
        <dbReference type="PROSITE" id="PS51301"/>
    </source>
</evidence>
<protein>
    <recommendedName>
        <fullName evidence="1">KilA-N domain-containing protein</fullName>
    </recommendedName>
</protein>
<reference evidence="2" key="1">
    <citation type="journal article" date="2012" name="Science">
        <title>Fermentation, hydrogen, and sulfur metabolism in multiple uncultivated bacterial phyla.</title>
        <authorList>
            <person name="Wrighton K.C."/>
            <person name="Thomas B.C."/>
            <person name="Sharon I."/>
            <person name="Miller C.S."/>
            <person name="Castelle C.J."/>
            <person name="VerBerkmoes N.C."/>
            <person name="Wilkins M.J."/>
            <person name="Hettich R.L."/>
            <person name="Lipton M.S."/>
            <person name="Williams K.H."/>
            <person name="Long P.E."/>
            <person name="Banfield J.F."/>
        </authorList>
    </citation>
    <scope>NUCLEOTIDE SEQUENCE [LARGE SCALE GENOMIC DNA]</scope>
</reference>
<name>K1ZI51_9BACT</name>
<dbReference type="InterPro" id="IPR017880">
    <property type="entry name" value="KilA_N"/>
</dbReference>
<organism evidence="2">
    <name type="scientific">uncultured bacterium</name>
    <name type="common">gcode 4</name>
    <dbReference type="NCBI Taxonomy" id="1234023"/>
    <lineage>
        <taxon>Bacteria</taxon>
        <taxon>environmental samples</taxon>
    </lineage>
</organism>
<feature type="domain" description="KilA-N" evidence="1">
    <location>
        <begin position="3"/>
        <end position="140"/>
    </location>
</feature>
<sequence>MKTTKKILVKGTEILFFWNTQGDYISLTDIARYKNAETTGLVISHWLSTRYTVEFLGIWEQIHNPNFNVTEFSDIKNQSGSNGFVLSGKQWIEKTNAIGIISKPGRYGWGTYAHKDIAFEFASWISAEFKLYLIKEFQRLKEEENERLSLGWDVKRILTKVNYRVHTDAIKRHLVPALLGIKSQSVIYATEADVLNVALFGMTAKTWREKNPETEGNIRDEATIEQLVVLANLESLNAEFIRQKLSQSDRLTRLNEIAIIQMSALLGSPSLREMKKLKGEV</sequence>
<dbReference type="SMART" id="SM01252">
    <property type="entry name" value="KilA-N"/>
    <property type="match status" value="1"/>
</dbReference>
<proteinExistence type="predicted"/>
<dbReference type="InterPro" id="IPR018004">
    <property type="entry name" value="KilA/APSES_HTH"/>
</dbReference>
<dbReference type="EMBL" id="AMFJ01028972">
    <property type="protein sequence ID" value="EKD44088.1"/>
    <property type="molecule type" value="Genomic_DNA"/>
</dbReference>
<comment type="caution">
    <text evidence="2">The sequence shown here is derived from an EMBL/GenBank/DDBJ whole genome shotgun (WGS) entry which is preliminary data.</text>
</comment>